<evidence type="ECO:0000256" key="2">
    <source>
        <dbReference type="PROSITE-ProRule" id="PRU00169"/>
    </source>
</evidence>
<dbReference type="PANTHER" id="PTHR44591">
    <property type="entry name" value="STRESS RESPONSE REGULATOR PROTEIN 1"/>
    <property type="match status" value="1"/>
</dbReference>
<dbReference type="InterPro" id="IPR011006">
    <property type="entry name" value="CheY-like_superfamily"/>
</dbReference>
<comment type="caution">
    <text evidence="4">The sequence shown here is derived from an EMBL/GenBank/DDBJ whole genome shotgun (WGS) entry which is preliminary data.</text>
</comment>
<dbReference type="SMART" id="SM00448">
    <property type="entry name" value="REC"/>
    <property type="match status" value="1"/>
</dbReference>
<feature type="modified residue" description="4-aspartylphosphate" evidence="2">
    <location>
        <position position="66"/>
    </location>
</feature>
<sequence length="138" mass="15346">MKFNFNITNTDSNRKATILVVDDSAMVRYLIETTLASAGFCTRSASDGEAAIAAMRHEKFQAIVTDLEMPRVTGAELIKRVRNHSDPTIYKLPILVVSHVTDKIERARLRFLGADLFLPKPIDTRTLIATTNRLVTAA</sequence>
<dbReference type="InterPro" id="IPR001789">
    <property type="entry name" value="Sig_transdc_resp-reg_receiver"/>
</dbReference>
<dbReference type="Proteomes" id="UP001158067">
    <property type="component" value="Unassembled WGS sequence"/>
</dbReference>
<evidence type="ECO:0000313" key="4">
    <source>
        <dbReference type="EMBL" id="SMP61496.1"/>
    </source>
</evidence>
<keyword evidence="5" id="KW-1185">Reference proteome</keyword>
<protein>
    <submittedName>
        <fullName evidence="4">Two-component system, chemotaxis family, response regulator CheY</fullName>
    </submittedName>
</protein>
<dbReference type="Pfam" id="PF00072">
    <property type="entry name" value="Response_reg"/>
    <property type="match status" value="1"/>
</dbReference>
<name>A0ABY1Q9G4_9BACT</name>
<dbReference type="EMBL" id="FXUG01000007">
    <property type="protein sequence ID" value="SMP61496.1"/>
    <property type="molecule type" value="Genomic_DNA"/>
</dbReference>
<evidence type="ECO:0000313" key="5">
    <source>
        <dbReference type="Proteomes" id="UP001158067"/>
    </source>
</evidence>
<dbReference type="RefSeq" id="WP_283433183.1">
    <property type="nucleotide sequence ID" value="NZ_CAWLDM010000001.1"/>
</dbReference>
<feature type="domain" description="Response regulatory" evidence="3">
    <location>
        <begin position="17"/>
        <end position="135"/>
    </location>
</feature>
<accession>A0ABY1Q9G4</accession>
<dbReference type="InterPro" id="IPR050595">
    <property type="entry name" value="Bact_response_regulator"/>
</dbReference>
<organism evidence="4 5">
    <name type="scientific">Neorhodopirellula lusitana</name>
    <dbReference type="NCBI Taxonomy" id="445327"/>
    <lineage>
        <taxon>Bacteria</taxon>
        <taxon>Pseudomonadati</taxon>
        <taxon>Planctomycetota</taxon>
        <taxon>Planctomycetia</taxon>
        <taxon>Pirellulales</taxon>
        <taxon>Pirellulaceae</taxon>
        <taxon>Neorhodopirellula</taxon>
    </lineage>
</organism>
<evidence type="ECO:0000256" key="1">
    <source>
        <dbReference type="ARBA" id="ARBA00022553"/>
    </source>
</evidence>
<dbReference type="SUPFAM" id="SSF52172">
    <property type="entry name" value="CheY-like"/>
    <property type="match status" value="1"/>
</dbReference>
<gene>
    <name evidence="4" type="ORF">SAMN06265222_107106</name>
</gene>
<dbReference type="PROSITE" id="PS50110">
    <property type="entry name" value="RESPONSE_REGULATORY"/>
    <property type="match status" value="1"/>
</dbReference>
<dbReference type="Gene3D" id="3.40.50.2300">
    <property type="match status" value="1"/>
</dbReference>
<dbReference type="PANTHER" id="PTHR44591:SF3">
    <property type="entry name" value="RESPONSE REGULATORY DOMAIN-CONTAINING PROTEIN"/>
    <property type="match status" value="1"/>
</dbReference>
<reference evidence="4 5" key="1">
    <citation type="submission" date="2017-05" db="EMBL/GenBank/DDBJ databases">
        <authorList>
            <person name="Varghese N."/>
            <person name="Submissions S."/>
        </authorList>
    </citation>
    <scope>NUCLEOTIDE SEQUENCE [LARGE SCALE GENOMIC DNA]</scope>
    <source>
        <strain evidence="4 5">DSM 25457</strain>
    </source>
</reference>
<proteinExistence type="predicted"/>
<keyword evidence="1 2" id="KW-0597">Phosphoprotein</keyword>
<evidence type="ECO:0000259" key="3">
    <source>
        <dbReference type="PROSITE" id="PS50110"/>
    </source>
</evidence>